<keyword evidence="1" id="KW-0472">Membrane</keyword>
<gene>
    <name evidence="2" type="ORF">L1857_11445</name>
</gene>
<reference evidence="2" key="1">
    <citation type="submission" date="2022-01" db="EMBL/GenBank/DDBJ databases">
        <title>PSI-footprinting approach for the identification of protein synthesis inhibitor producers.</title>
        <authorList>
            <person name="Handel F."/>
            <person name="Kulik A."/>
            <person name="Wex K.W."/>
            <person name="Berscheid A."/>
            <person name="Saur J.S."/>
            <person name="Winkler A."/>
            <person name="Wibberg D."/>
            <person name="Kalinowski J."/>
            <person name="Broetz-Oesterhelt H."/>
            <person name="Mast Y."/>
        </authorList>
    </citation>
    <scope>NUCLEOTIDE SEQUENCE</scope>
    <source>
        <strain evidence="2">KNN 49.3e</strain>
    </source>
</reference>
<proteinExistence type="predicted"/>
<keyword evidence="3" id="KW-1185">Reference proteome</keyword>
<evidence type="ECO:0008006" key="4">
    <source>
        <dbReference type="Google" id="ProtNLM"/>
    </source>
</evidence>
<evidence type="ECO:0000313" key="3">
    <source>
        <dbReference type="Proteomes" id="UP000830158"/>
    </source>
</evidence>
<sequence>MDGYEHTLDNARPVPWRMTAALVTAATLALAGVAALLVVPASRPAAVLSAVRAAGLPVALPVAVPVDLAAPFAATPAAAWPDGIDGLRLPAATPVGDFSAAEVAAAAEQVRQLTAALNVDREVIEQRRFDRFLGLLSPSAREIAEPSVLARTENFPPYLAVVADGYRLLPAGPKTDGTMSVGPGTSRAELSVRVDLRVAYAFDPAGAKVFDPAELVVLRTFQLDFVVRRSPPFKATTAGIHVVGGQAFLEGAACRYARVNLIAPLFADRSQDACTT</sequence>
<keyword evidence="1" id="KW-1133">Transmembrane helix</keyword>
<accession>A0ABY4NTK0</accession>
<organism evidence="2 3">
    <name type="scientific">Amycolatopsis thermalba</name>
    <dbReference type="NCBI Taxonomy" id="944492"/>
    <lineage>
        <taxon>Bacteria</taxon>
        <taxon>Bacillati</taxon>
        <taxon>Actinomycetota</taxon>
        <taxon>Actinomycetes</taxon>
        <taxon>Pseudonocardiales</taxon>
        <taxon>Pseudonocardiaceae</taxon>
        <taxon>Amycolatopsis</taxon>
    </lineage>
</organism>
<dbReference type="EMBL" id="CP091196">
    <property type="protein sequence ID" value="UQS23391.1"/>
    <property type="molecule type" value="Genomic_DNA"/>
</dbReference>
<evidence type="ECO:0000256" key="1">
    <source>
        <dbReference type="SAM" id="Phobius"/>
    </source>
</evidence>
<evidence type="ECO:0000313" key="2">
    <source>
        <dbReference type="EMBL" id="UQS23391.1"/>
    </source>
</evidence>
<dbReference type="Proteomes" id="UP000830158">
    <property type="component" value="Chromosome"/>
</dbReference>
<keyword evidence="1" id="KW-0812">Transmembrane</keyword>
<dbReference type="RefSeq" id="WP_249465006.1">
    <property type="nucleotide sequence ID" value="NZ_CP091196.1"/>
</dbReference>
<protein>
    <recommendedName>
        <fullName evidence="4">Secreted protein</fullName>
    </recommendedName>
</protein>
<feature type="transmembrane region" description="Helical" evidence="1">
    <location>
        <begin position="20"/>
        <end position="39"/>
    </location>
</feature>
<name>A0ABY4NTK0_9PSEU</name>